<reference evidence="3" key="1">
    <citation type="submission" date="2025-05" db="UniProtKB">
        <authorList>
            <consortium name="RefSeq"/>
        </authorList>
    </citation>
    <scope>NUCLEOTIDE SEQUENCE [LARGE SCALE GENOMIC DNA]</scope>
</reference>
<keyword evidence="1" id="KW-0479">Metal-binding</keyword>
<keyword evidence="3" id="KW-1185">Reference proteome</keyword>
<keyword evidence="1" id="KW-0862">Zinc</keyword>
<name>A0ABM4B9Q1_HYDVU</name>
<dbReference type="Proteomes" id="UP001652625">
    <property type="component" value="Chromosome 02"/>
</dbReference>
<dbReference type="InterPro" id="IPR007527">
    <property type="entry name" value="Znf_SWIM"/>
</dbReference>
<feature type="domain" description="SWIM-type" evidence="2">
    <location>
        <begin position="198"/>
        <end position="237"/>
    </location>
</feature>
<evidence type="ECO:0000256" key="1">
    <source>
        <dbReference type="PROSITE-ProRule" id="PRU00325"/>
    </source>
</evidence>
<dbReference type="GeneID" id="136076069"/>
<accession>A0ABM4B9Q1</accession>
<gene>
    <name evidence="4" type="primary">LOC136076069</name>
</gene>
<dbReference type="PROSITE" id="PS50966">
    <property type="entry name" value="ZF_SWIM"/>
    <property type="match status" value="1"/>
</dbReference>
<keyword evidence="1" id="KW-0863">Zinc-finger</keyword>
<dbReference type="RefSeq" id="XP_065645606.1">
    <property type="nucleotide sequence ID" value="XM_065789534.1"/>
</dbReference>
<organism evidence="3 4">
    <name type="scientific">Hydra vulgaris</name>
    <name type="common">Hydra</name>
    <name type="synonym">Hydra attenuata</name>
    <dbReference type="NCBI Taxonomy" id="6087"/>
    <lineage>
        <taxon>Eukaryota</taxon>
        <taxon>Metazoa</taxon>
        <taxon>Cnidaria</taxon>
        <taxon>Hydrozoa</taxon>
        <taxon>Hydroidolina</taxon>
        <taxon>Anthoathecata</taxon>
        <taxon>Aplanulata</taxon>
        <taxon>Hydridae</taxon>
        <taxon>Hydra</taxon>
    </lineage>
</organism>
<protein>
    <submittedName>
        <fullName evidence="4">Uncharacterized protein LOC136076069</fullName>
    </submittedName>
</protein>
<dbReference type="PANTHER" id="PTHR47526">
    <property type="entry name" value="ATP-DEPENDENT DNA HELICASE"/>
    <property type="match status" value="1"/>
</dbReference>
<evidence type="ECO:0000313" key="4">
    <source>
        <dbReference type="RefSeq" id="XP_065645606.1"/>
    </source>
</evidence>
<evidence type="ECO:0000259" key="2">
    <source>
        <dbReference type="PROSITE" id="PS50966"/>
    </source>
</evidence>
<dbReference type="PANTHER" id="PTHR47526:SF3">
    <property type="entry name" value="PHD-TYPE DOMAIN-CONTAINING PROTEIN"/>
    <property type="match status" value="1"/>
</dbReference>
<evidence type="ECO:0000313" key="3">
    <source>
        <dbReference type="Proteomes" id="UP001652625"/>
    </source>
</evidence>
<sequence>MSLLYCSNDLEENKFDENVCASNENLGLILKTKKCFSEQITDTMTEDDFLKSNISDLQNFLLKRLINQTGNKATLAKNAYYANCLNVQAQVQSAQDEENEFKNDKLNKRKTSSKLTVDSKSLTYGWVIGPSLFPDVTYAEVQLYLNKRNARKAFRGGKSLFKSEHLSNIRYHNINSDSKYCYIAAYCLPEQKSNNPVYNVWVLIKKKSVTIKSADCDCAAGTSGCCKHVGAPLWYVEHSVKIGDNKTCTLKPLE</sequence>
<proteinExistence type="predicted"/>
<reference evidence="4" key="2">
    <citation type="submission" date="2025-08" db="UniProtKB">
        <authorList>
            <consortium name="RefSeq"/>
        </authorList>
    </citation>
    <scope>IDENTIFICATION</scope>
</reference>